<sequence length="302" mass="34332">MQDLAIQLQNVNKHFSYFDLENVDLTLPKGQIMGFVGANGAGKSTTIRLIMGLMQADSGDVTVLGQSMPKMQTQVKQDLGYSSEEMKLYGAQNLAWHINFIKSVYPSWDDSYAKELLHRFDLNLEQKVKQFSKGQHIKAQLLLVLARKPKLLVLDEPTTGLDPVARQEVNNELALILRDEERTVLFSSHNTADVEKISDQITFIDRGRIIDSHDKETYLDSWRRIQLELPSELPLQPTGNVIQIEQEGRIASVISNKFDPLILEAYQQQNIKINAVENMNLEEIFLANVNRSRIVRTKGAQQ</sequence>
<keyword evidence="2" id="KW-0547">Nucleotide-binding</keyword>
<dbReference type="Gene3D" id="3.40.50.300">
    <property type="entry name" value="P-loop containing nucleotide triphosphate hydrolases"/>
    <property type="match status" value="1"/>
</dbReference>
<evidence type="ECO:0000256" key="3">
    <source>
        <dbReference type="ARBA" id="ARBA00022840"/>
    </source>
</evidence>
<proteinExistence type="predicted"/>
<feature type="domain" description="ABC transporter" evidence="4">
    <location>
        <begin position="6"/>
        <end position="231"/>
    </location>
</feature>
<dbReference type="InterPro" id="IPR003439">
    <property type="entry name" value="ABC_transporter-like_ATP-bd"/>
</dbReference>
<dbReference type="InterPro" id="IPR051782">
    <property type="entry name" value="ABC_Transporter_VariousFunc"/>
</dbReference>
<dbReference type="Pfam" id="PF00005">
    <property type="entry name" value="ABC_tran"/>
    <property type="match status" value="1"/>
</dbReference>
<protein>
    <submittedName>
        <fullName evidence="5">ABC transporter ATP-binding protein</fullName>
    </submittedName>
</protein>
<dbReference type="RefSeq" id="WP_235311385.1">
    <property type="nucleotide sequence ID" value="NZ_JAKGAS010000003.1"/>
</dbReference>
<evidence type="ECO:0000259" key="4">
    <source>
        <dbReference type="PROSITE" id="PS50893"/>
    </source>
</evidence>
<dbReference type="InterPro" id="IPR027417">
    <property type="entry name" value="P-loop_NTPase"/>
</dbReference>
<evidence type="ECO:0000256" key="2">
    <source>
        <dbReference type="ARBA" id="ARBA00022741"/>
    </source>
</evidence>
<keyword evidence="3 5" id="KW-0067">ATP-binding</keyword>
<dbReference type="GO" id="GO:0005524">
    <property type="term" value="F:ATP binding"/>
    <property type="evidence" value="ECO:0007669"/>
    <property type="project" value="UniProtKB-KW"/>
</dbReference>
<keyword evidence="1" id="KW-0813">Transport</keyword>
<accession>A0ABS9D4K4</accession>
<dbReference type="CDD" id="cd03230">
    <property type="entry name" value="ABC_DR_subfamily_A"/>
    <property type="match status" value="1"/>
</dbReference>
<organism evidence="5 6">
    <name type="scientific">Paraglaciecola algarum</name>
    <dbReference type="NCBI Taxonomy" id="3050085"/>
    <lineage>
        <taxon>Bacteria</taxon>
        <taxon>Pseudomonadati</taxon>
        <taxon>Pseudomonadota</taxon>
        <taxon>Gammaproteobacteria</taxon>
        <taxon>Alteromonadales</taxon>
        <taxon>Alteromonadaceae</taxon>
        <taxon>Paraglaciecola</taxon>
    </lineage>
</organism>
<evidence type="ECO:0000313" key="6">
    <source>
        <dbReference type="Proteomes" id="UP001521137"/>
    </source>
</evidence>
<dbReference type="PROSITE" id="PS50893">
    <property type="entry name" value="ABC_TRANSPORTER_2"/>
    <property type="match status" value="1"/>
</dbReference>
<dbReference type="SMART" id="SM00382">
    <property type="entry name" value="AAA"/>
    <property type="match status" value="1"/>
</dbReference>
<dbReference type="Proteomes" id="UP001521137">
    <property type="component" value="Unassembled WGS sequence"/>
</dbReference>
<dbReference type="InterPro" id="IPR003593">
    <property type="entry name" value="AAA+_ATPase"/>
</dbReference>
<comment type="caution">
    <text evidence="5">The sequence shown here is derived from an EMBL/GenBank/DDBJ whole genome shotgun (WGS) entry which is preliminary data.</text>
</comment>
<evidence type="ECO:0000256" key="1">
    <source>
        <dbReference type="ARBA" id="ARBA00022448"/>
    </source>
</evidence>
<dbReference type="SUPFAM" id="SSF52540">
    <property type="entry name" value="P-loop containing nucleoside triphosphate hydrolases"/>
    <property type="match status" value="1"/>
</dbReference>
<dbReference type="EMBL" id="JAKGAS010000003">
    <property type="protein sequence ID" value="MCF2947853.1"/>
    <property type="molecule type" value="Genomic_DNA"/>
</dbReference>
<dbReference type="PANTHER" id="PTHR42939:SF3">
    <property type="entry name" value="ABC TRANSPORTER ATP-BINDING COMPONENT"/>
    <property type="match status" value="1"/>
</dbReference>
<reference evidence="5 6" key="1">
    <citation type="submission" date="2022-01" db="EMBL/GenBank/DDBJ databases">
        <title>Paraglaciecola sp. G1-23.</title>
        <authorList>
            <person name="Jin M.S."/>
            <person name="Han D.M."/>
            <person name="Kim H.M."/>
            <person name="Jeon C.O."/>
        </authorList>
    </citation>
    <scope>NUCLEOTIDE SEQUENCE [LARGE SCALE GENOMIC DNA]</scope>
    <source>
        <strain evidence="5 6">G1-23</strain>
    </source>
</reference>
<name>A0ABS9D4K4_9ALTE</name>
<keyword evidence="6" id="KW-1185">Reference proteome</keyword>
<gene>
    <name evidence="5" type="ORF">L0668_07030</name>
</gene>
<dbReference type="PANTHER" id="PTHR42939">
    <property type="entry name" value="ABC TRANSPORTER ATP-BINDING PROTEIN ALBC-RELATED"/>
    <property type="match status" value="1"/>
</dbReference>
<evidence type="ECO:0000313" key="5">
    <source>
        <dbReference type="EMBL" id="MCF2947853.1"/>
    </source>
</evidence>